<dbReference type="EMBL" id="FOVR01000012">
    <property type="protein sequence ID" value="SFO77585.1"/>
    <property type="molecule type" value="Genomic_DNA"/>
</dbReference>
<evidence type="ECO:0000313" key="2">
    <source>
        <dbReference type="EMBL" id="SFO77585.1"/>
    </source>
</evidence>
<evidence type="ECO:0000313" key="3">
    <source>
        <dbReference type="Proteomes" id="UP000199236"/>
    </source>
</evidence>
<protein>
    <submittedName>
        <fullName evidence="2">Uncharacterized protein</fullName>
    </submittedName>
</protein>
<feature type="region of interest" description="Disordered" evidence="1">
    <location>
        <begin position="48"/>
        <end position="101"/>
    </location>
</feature>
<dbReference type="STRING" id="655353.SAMN04488056_112155"/>
<evidence type="ECO:0000256" key="1">
    <source>
        <dbReference type="SAM" id="MobiDB-lite"/>
    </source>
</evidence>
<keyword evidence="3" id="KW-1185">Reference proteome</keyword>
<reference evidence="2 3" key="1">
    <citation type="submission" date="2016-10" db="EMBL/GenBank/DDBJ databases">
        <authorList>
            <person name="de Groot N.N."/>
        </authorList>
    </citation>
    <scope>NUCLEOTIDE SEQUENCE [LARGE SCALE GENOMIC DNA]</scope>
    <source>
        <strain evidence="2 3">CGMCC 1.9157</strain>
    </source>
</reference>
<dbReference type="Proteomes" id="UP000199236">
    <property type="component" value="Unassembled WGS sequence"/>
</dbReference>
<feature type="compositionally biased region" description="Basic and acidic residues" evidence="1">
    <location>
        <begin position="66"/>
        <end position="78"/>
    </location>
</feature>
<dbReference type="AlphaFoldDB" id="A0A1I5JXR7"/>
<proteinExistence type="predicted"/>
<name>A0A1I5JXR7_9HYPH</name>
<organism evidence="2 3">
    <name type="scientific">Cohaesibacter marisflavi</name>
    <dbReference type="NCBI Taxonomy" id="655353"/>
    <lineage>
        <taxon>Bacteria</taxon>
        <taxon>Pseudomonadati</taxon>
        <taxon>Pseudomonadota</taxon>
        <taxon>Alphaproteobacteria</taxon>
        <taxon>Hyphomicrobiales</taxon>
        <taxon>Cohaesibacteraceae</taxon>
    </lineage>
</organism>
<sequence length="101" mass="11099">MLQLIDYQKDRHGITGGPACFEWSGLGEICLASVLLALPLPITKGRISRRASPEAPPSPPYRGVTRHTDEDFHREKPAKGAFSWSPAKGRGKNTMADLQWG</sequence>
<gene>
    <name evidence="2" type="ORF">SAMN04488056_112155</name>
</gene>
<accession>A0A1I5JXR7</accession>